<dbReference type="EMBL" id="CM003098">
    <property type="protein sequence ID" value="KUI65558.1"/>
    <property type="molecule type" value="Genomic_DNA"/>
</dbReference>
<keyword evidence="3" id="KW-0862">Zinc</keyword>
<dbReference type="Gene3D" id="3.90.1590.10">
    <property type="entry name" value="glutathione-dependent formaldehyde- activating enzyme (gfa)"/>
    <property type="match status" value="1"/>
</dbReference>
<reference evidence="6" key="1">
    <citation type="submission" date="2014-12" db="EMBL/GenBank/DDBJ databases">
        <title>Genome Sequence of Valsa Canker Pathogens Uncovers a Specific Adaption of Colonization on Woody Bark.</title>
        <authorList>
            <person name="Yin Z."/>
            <person name="Liu H."/>
            <person name="Gao X."/>
            <person name="Li Z."/>
            <person name="Song N."/>
            <person name="Ke X."/>
            <person name="Dai Q."/>
            <person name="Wu Y."/>
            <person name="Sun Y."/>
            <person name="Xu J.-R."/>
            <person name="Kang Z.K."/>
            <person name="Wang L."/>
            <person name="Huang L."/>
        </authorList>
    </citation>
    <scope>NUCLEOTIDE SEQUENCE [LARGE SCALE GENOMIC DNA]</scope>
    <source>
        <strain evidence="6">03-8</strain>
    </source>
</reference>
<keyword evidence="2" id="KW-0479">Metal-binding</keyword>
<name>A0A194VNL1_CYTMA</name>
<feature type="domain" description="CENP-V/GFA" evidence="5">
    <location>
        <begin position="35"/>
        <end position="147"/>
    </location>
</feature>
<evidence type="ECO:0000259" key="5">
    <source>
        <dbReference type="PROSITE" id="PS51891"/>
    </source>
</evidence>
<dbReference type="Pfam" id="PF04828">
    <property type="entry name" value="GFA"/>
    <property type="match status" value="1"/>
</dbReference>
<comment type="similarity">
    <text evidence="1">Belongs to the Gfa family.</text>
</comment>
<accession>A0A194VNL1</accession>
<dbReference type="PANTHER" id="PTHR33337:SF40">
    <property type="entry name" value="CENP-V_GFA DOMAIN-CONTAINING PROTEIN-RELATED"/>
    <property type="match status" value="1"/>
</dbReference>
<dbReference type="SMR" id="A0A194VNL1"/>
<dbReference type="AlphaFoldDB" id="A0A194VNL1"/>
<evidence type="ECO:0000313" key="7">
    <source>
        <dbReference type="Proteomes" id="UP000078559"/>
    </source>
</evidence>
<dbReference type="SUPFAM" id="SSF51316">
    <property type="entry name" value="Mss4-like"/>
    <property type="match status" value="1"/>
</dbReference>
<evidence type="ECO:0000256" key="2">
    <source>
        <dbReference type="ARBA" id="ARBA00022723"/>
    </source>
</evidence>
<dbReference type="OrthoDB" id="9985472at2759"/>
<keyword evidence="7" id="KW-1185">Reference proteome</keyword>
<evidence type="ECO:0000256" key="3">
    <source>
        <dbReference type="ARBA" id="ARBA00022833"/>
    </source>
</evidence>
<proteinExistence type="inferred from homology"/>
<organism evidence="6 7">
    <name type="scientific">Cytospora mali</name>
    <name type="common">Apple Valsa canker fungus</name>
    <name type="synonym">Valsa mali</name>
    <dbReference type="NCBI Taxonomy" id="578113"/>
    <lineage>
        <taxon>Eukaryota</taxon>
        <taxon>Fungi</taxon>
        <taxon>Dikarya</taxon>
        <taxon>Ascomycota</taxon>
        <taxon>Pezizomycotina</taxon>
        <taxon>Sordariomycetes</taxon>
        <taxon>Sordariomycetidae</taxon>
        <taxon>Diaporthales</taxon>
        <taxon>Cytosporaceae</taxon>
        <taxon>Cytospora</taxon>
    </lineage>
</organism>
<dbReference type="InterPro" id="IPR011057">
    <property type="entry name" value="Mss4-like_sf"/>
</dbReference>
<sequence>MLARLQALGYHIYGSHSILTNPTLWRPFSTMALNLTGTCTCKKLQYTIELESADQARTTLCHCSSCKKAFGTNYGLTAKIPIDSFKYSKGEPKLFKQDNGVVRDFCNNCGSFICEYGEAAADKFRYITYGSLDDPEQLPPKGEFFCEARSSWMPKVPDTFQKQKIKE</sequence>
<dbReference type="InterPro" id="IPR006913">
    <property type="entry name" value="CENP-V/GFA"/>
</dbReference>
<dbReference type="Proteomes" id="UP000078559">
    <property type="component" value="Chromosome 1"/>
</dbReference>
<evidence type="ECO:0000256" key="1">
    <source>
        <dbReference type="ARBA" id="ARBA00005495"/>
    </source>
</evidence>
<dbReference type="GO" id="GO:0016846">
    <property type="term" value="F:carbon-sulfur lyase activity"/>
    <property type="evidence" value="ECO:0007669"/>
    <property type="project" value="InterPro"/>
</dbReference>
<keyword evidence="4" id="KW-0456">Lyase</keyword>
<protein>
    <submittedName>
        <fullName evidence="6">Glutathione-dependent formaldehyde-activating enzyme</fullName>
    </submittedName>
</protein>
<dbReference type="GO" id="GO:0046872">
    <property type="term" value="F:metal ion binding"/>
    <property type="evidence" value="ECO:0007669"/>
    <property type="project" value="UniProtKB-KW"/>
</dbReference>
<dbReference type="PROSITE" id="PS51891">
    <property type="entry name" value="CENP_V_GFA"/>
    <property type="match status" value="1"/>
</dbReference>
<evidence type="ECO:0000313" key="6">
    <source>
        <dbReference type="EMBL" id="KUI65558.1"/>
    </source>
</evidence>
<evidence type="ECO:0000256" key="4">
    <source>
        <dbReference type="ARBA" id="ARBA00023239"/>
    </source>
</evidence>
<dbReference type="PANTHER" id="PTHR33337">
    <property type="entry name" value="GFA DOMAIN-CONTAINING PROTEIN"/>
    <property type="match status" value="1"/>
</dbReference>
<gene>
    <name evidence="6" type="ORF">VM1G_00335</name>
</gene>